<evidence type="ECO:0000256" key="4">
    <source>
        <dbReference type="ARBA" id="ARBA00022989"/>
    </source>
</evidence>
<keyword evidence="3 6" id="KW-0812">Transmembrane</keyword>
<feature type="transmembrane region" description="Helical" evidence="6">
    <location>
        <begin position="53"/>
        <end position="72"/>
    </location>
</feature>
<evidence type="ECO:0000256" key="1">
    <source>
        <dbReference type="ARBA" id="ARBA00004651"/>
    </source>
</evidence>
<feature type="transmembrane region" description="Helical" evidence="6">
    <location>
        <begin position="84"/>
        <end position="103"/>
    </location>
</feature>
<dbReference type="CDD" id="cd17321">
    <property type="entry name" value="MFS_MMR_MDR_like"/>
    <property type="match status" value="1"/>
</dbReference>
<evidence type="ECO:0000256" key="3">
    <source>
        <dbReference type="ARBA" id="ARBA00022692"/>
    </source>
</evidence>
<dbReference type="RefSeq" id="WP_210046770.1">
    <property type="nucleotide sequence ID" value="NZ_JBHLVU010000039.1"/>
</dbReference>
<comment type="caution">
    <text evidence="8">The sequence shown here is derived from an EMBL/GenBank/DDBJ whole genome shotgun (WGS) entry which is preliminary data.</text>
</comment>
<name>A0ABS7BW74_9BACL</name>
<comment type="subcellular location">
    <subcellularLocation>
        <location evidence="1">Cell membrane</location>
        <topology evidence="1">Multi-pass membrane protein</topology>
    </subcellularLocation>
</comment>
<feature type="transmembrane region" description="Helical" evidence="6">
    <location>
        <begin position="227"/>
        <end position="247"/>
    </location>
</feature>
<feature type="transmembrane region" description="Helical" evidence="6">
    <location>
        <begin position="259"/>
        <end position="282"/>
    </location>
</feature>
<dbReference type="InterPro" id="IPR036259">
    <property type="entry name" value="MFS_trans_sf"/>
</dbReference>
<feature type="transmembrane region" description="Helical" evidence="6">
    <location>
        <begin position="143"/>
        <end position="165"/>
    </location>
</feature>
<dbReference type="InterPro" id="IPR011701">
    <property type="entry name" value="MFS"/>
</dbReference>
<dbReference type="PROSITE" id="PS50850">
    <property type="entry name" value="MFS"/>
    <property type="match status" value="1"/>
</dbReference>
<dbReference type="Gene3D" id="1.20.1250.20">
    <property type="entry name" value="MFS general substrate transporter like domains"/>
    <property type="match status" value="1"/>
</dbReference>
<evidence type="ECO:0000259" key="7">
    <source>
        <dbReference type="PROSITE" id="PS50850"/>
    </source>
</evidence>
<dbReference type="Gene3D" id="1.20.1720.10">
    <property type="entry name" value="Multidrug resistance protein D"/>
    <property type="match status" value="1"/>
</dbReference>
<feature type="transmembrane region" description="Helical" evidence="6">
    <location>
        <begin position="171"/>
        <end position="192"/>
    </location>
</feature>
<dbReference type="PANTHER" id="PTHR42718:SF9">
    <property type="entry name" value="MAJOR FACILITATOR SUPERFAMILY MULTIDRUG TRANSPORTER MFSC"/>
    <property type="match status" value="1"/>
</dbReference>
<evidence type="ECO:0000256" key="2">
    <source>
        <dbReference type="ARBA" id="ARBA00022448"/>
    </source>
</evidence>
<feature type="transmembrane region" description="Helical" evidence="6">
    <location>
        <begin position="323"/>
        <end position="343"/>
    </location>
</feature>
<dbReference type="Proteomes" id="UP001519887">
    <property type="component" value="Unassembled WGS sequence"/>
</dbReference>
<feature type="transmembrane region" description="Helical" evidence="6">
    <location>
        <begin position="388"/>
        <end position="410"/>
    </location>
</feature>
<evidence type="ECO:0000313" key="8">
    <source>
        <dbReference type="EMBL" id="MBW7452905.1"/>
    </source>
</evidence>
<keyword evidence="9" id="KW-1185">Reference proteome</keyword>
<dbReference type="SUPFAM" id="SSF103473">
    <property type="entry name" value="MFS general substrate transporter"/>
    <property type="match status" value="1"/>
</dbReference>
<sequence length="469" mass="51142">MSISTITSQPGEADIRRIMPWLLYVIFFSVLNETVFNVSTPSIAAQFHLLPSQVSWVVTIFILFFGIGSIVFGRLSDMFSPKHLMVIGIAIYVASSVLGFIFHDNYSTVILFRAIQGLGASAIPAINNTIITRYFTATGRKKMFGLVTSAFSFGVAAGPVLGGYITGLVHWAYLFLIPVFTLAAIPFFLKILPVEEKKQGKFDLLGAVLMSLTVSGLMLFLTRLNVAYLAGSLAAGIWFAIHVRVRANPFLETALFRNPLYRIGVIIGFLMFSAIMTMMFLLPLMLSQIYALSAETIGVIMFPGAICAALCGKIAGDIVVKRGARYVTFTGLGLISLGFALIWISIDQWVWWIAAALVVMNTGYAFAQTSITESVSSTLHRDQIGIGMGIFSLGMFIAQALGTAVAAKLLDGSFLTFQLHPFVVGKQPLLFVNLTLLMILVILCNSFMYFLFSRRASQTSSLGAESHGN</sequence>
<feature type="transmembrane region" description="Helical" evidence="6">
    <location>
        <begin position="349"/>
        <end position="367"/>
    </location>
</feature>
<evidence type="ECO:0000256" key="5">
    <source>
        <dbReference type="ARBA" id="ARBA00023136"/>
    </source>
</evidence>
<proteinExistence type="predicted"/>
<feature type="transmembrane region" description="Helical" evidence="6">
    <location>
        <begin position="430"/>
        <end position="452"/>
    </location>
</feature>
<organism evidence="8 9">
    <name type="scientific">Paenibacillus sepulcri</name>
    <dbReference type="NCBI Taxonomy" id="359917"/>
    <lineage>
        <taxon>Bacteria</taxon>
        <taxon>Bacillati</taxon>
        <taxon>Bacillota</taxon>
        <taxon>Bacilli</taxon>
        <taxon>Bacillales</taxon>
        <taxon>Paenibacillaceae</taxon>
        <taxon>Paenibacillus</taxon>
    </lineage>
</organism>
<feature type="transmembrane region" description="Helical" evidence="6">
    <location>
        <begin position="21"/>
        <end position="47"/>
    </location>
</feature>
<evidence type="ECO:0000256" key="6">
    <source>
        <dbReference type="SAM" id="Phobius"/>
    </source>
</evidence>
<feature type="transmembrane region" description="Helical" evidence="6">
    <location>
        <begin position="288"/>
        <end position="311"/>
    </location>
</feature>
<keyword evidence="2" id="KW-0813">Transport</keyword>
<keyword evidence="5 6" id="KW-0472">Membrane</keyword>
<dbReference type="EMBL" id="JAHZIK010000024">
    <property type="protein sequence ID" value="MBW7452905.1"/>
    <property type="molecule type" value="Genomic_DNA"/>
</dbReference>
<dbReference type="Pfam" id="PF07690">
    <property type="entry name" value="MFS_1"/>
    <property type="match status" value="1"/>
</dbReference>
<dbReference type="PANTHER" id="PTHR42718">
    <property type="entry name" value="MAJOR FACILITATOR SUPERFAMILY MULTIDRUG TRANSPORTER MFSC"/>
    <property type="match status" value="1"/>
</dbReference>
<protein>
    <submittedName>
        <fullName evidence="8">MFS transporter</fullName>
    </submittedName>
</protein>
<feature type="transmembrane region" description="Helical" evidence="6">
    <location>
        <begin position="109"/>
        <end position="131"/>
    </location>
</feature>
<keyword evidence="4 6" id="KW-1133">Transmembrane helix</keyword>
<accession>A0ABS7BW74</accession>
<reference evidence="8 9" key="1">
    <citation type="submission" date="2021-07" db="EMBL/GenBank/DDBJ databases">
        <title>Paenibacillus radiodurans sp. nov., isolated from the southeastern edge of Tengger Desert.</title>
        <authorList>
            <person name="Zhang G."/>
        </authorList>
    </citation>
    <scope>NUCLEOTIDE SEQUENCE [LARGE SCALE GENOMIC DNA]</scope>
    <source>
        <strain evidence="8 9">CCM 7311</strain>
    </source>
</reference>
<feature type="transmembrane region" description="Helical" evidence="6">
    <location>
        <begin position="204"/>
        <end position="221"/>
    </location>
</feature>
<evidence type="ECO:0000313" key="9">
    <source>
        <dbReference type="Proteomes" id="UP001519887"/>
    </source>
</evidence>
<dbReference type="PRINTS" id="PR01036">
    <property type="entry name" value="TCRTETB"/>
</dbReference>
<gene>
    <name evidence="8" type="ORF">K0U00_02460</name>
</gene>
<dbReference type="InterPro" id="IPR020846">
    <property type="entry name" value="MFS_dom"/>
</dbReference>
<feature type="domain" description="Major facilitator superfamily (MFS) profile" evidence="7">
    <location>
        <begin position="18"/>
        <end position="456"/>
    </location>
</feature>